<sequence length="93" mass="10092">MTIKHCNTPPSPIHCRAPAPEPCGTLLLSLPSLLLLHANSEAGHPVCRLELGRQPLDKTRQDIAAHHRHADLDKCIAEKGAEGLTSQLKCPLH</sequence>
<evidence type="ECO:0000313" key="2">
    <source>
        <dbReference type="Proteomes" id="UP001460270"/>
    </source>
</evidence>
<keyword evidence="2" id="KW-1185">Reference proteome</keyword>
<organism evidence="1 2">
    <name type="scientific">Mugilogobius chulae</name>
    <name type="common">yellowstripe goby</name>
    <dbReference type="NCBI Taxonomy" id="88201"/>
    <lineage>
        <taxon>Eukaryota</taxon>
        <taxon>Metazoa</taxon>
        <taxon>Chordata</taxon>
        <taxon>Craniata</taxon>
        <taxon>Vertebrata</taxon>
        <taxon>Euteleostomi</taxon>
        <taxon>Actinopterygii</taxon>
        <taxon>Neopterygii</taxon>
        <taxon>Teleostei</taxon>
        <taxon>Neoteleostei</taxon>
        <taxon>Acanthomorphata</taxon>
        <taxon>Gobiaria</taxon>
        <taxon>Gobiiformes</taxon>
        <taxon>Gobioidei</taxon>
        <taxon>Gobiidae</taxon>
        <taxon>Gobionellinae</taxon>
        <taxon>Mugilogobius</taxon>
    </lineage>
</organism>
<proteinExistence type="predicted"/>
<gene>
    <name evidence="1" type="ORF">WMY93_003533</name>
</gene>
<dbReference type="EMBL" id="JBBPFD010000002">
    <property type="protein sequence ID" value="KAK7940207.1"/>
    <property type="molecule type" value="Genomic_DNA"/>
</dbReference>
<comment type="caution">
    <text evidence="1">The sequence shown here is derived from an EMBL/GenBank/DDBJ whole genome shotgun (WGS) entry which is preliminary data.</text>
</comment>
<reference evidence="2" key="1">
    <citation type="submission" date="2024-04" db="EMBL/GenBank/DDBJ databases">
        <title>Salinicola lusitanus LLJ914,a marine bacterium isolated from the Okinawa Trough.</title>
        <authorList>
            <person name="Li J."/>
        </authorList>
    </citation>
    <scope>NUCLEOTIDE SEQUENCE [LARGE SCALE GENOMIC DNA]</scope>
</reference>
<protein>
    <submittedName>
        <fullName evidence="1">Uncharacterized protein</fullName>
    </submittedName>
</protein>
<accession>A0AAW0Q6R8</accession>
<evidence type="ECO:0000313" key="1">
    <source>
        <dbReference type="EMBL" id="KAK7940207.1"/>
    </source>
</evidence>
<dbReference type="Proteomes" id="UP001460270">
    <property type="component" value="Unassembled WGS sequence"/>
</dbReference>
<name>A0AAW0Q6R8_9GOBI</name>
<dbReference type="AlphaFoldDB" id="A0AAW0Q6R8"/>